<dbReference type="OrthoDB" id="5499875at2"/>
<organism evidence="4 5">
    <name type="scientific">Sorangium cellulosum (strain So ce56)</name>
    <name type="common">Polyangium cellulosum (strain So ce56)</name>
    <dbReference type="NCBI Taxonomy" id="448385"/>
    <lineage>
        <taxon>Bacteria</taxon>
        <taxon>Pseudomonadati</taxon>
        <taxon>Myxococcota</taxon>
        <taxon>Polyangia</taxon>
        <taxon>Polyangiales</taxon>
        <taxon>Polyangiaceae</taxon>
        <taxon>Sorangium</taxon>
    </lineage>
</organism>
<dbReference type="KEGG" id="scl:sce7252"/>
<keyword evidence="2" id="KW-0732">Signal</keyword>
<dbReference type="AlphaFoldDB" id="A9ESV1"/>
<dbReference type="InterPro" id="IPR002035">
    <property type="entry name" value="VWF_A"/>
</dbReference>
<dbReference type="PROSITE" id="PS51257">
    <property type="entry name" value="PROKAR_LIPOPROTEIN"/>
    <property type="match status" value="1"/>
</dbReference>
<dbReference type="PROSITE" id="PS50234">
    <property type="entry name" value="VWFA"/>
    <property type="match status" value="1"/>
</dbReference>
<dbReference type="HOGENOM" id="CLU_692427_0_0_7"/>
<dbReference type="CDD" id="cd00198">
    <property type="entry name" value="vWFA"/>
    <property type="match status" value="1"/>
</dbReference>
<feature type="region of interest" description="Disordered" evidence="1">
    <location>
        <begin position="35"/>
        <end position="73"/>
    </location>
</feature>
<feature type="domain" description="VWFA" evidence="3">
    <location>
        <begin position="89"/>
        <end position="326"/>
    </location>
</feature>
<protein>
    <recommendedName>
        <fullName evidence="3">VWFA domain-containing protein</fullName>
    </recommendedName>
</protein>
<dbReference type="InterPro" id="IPR036465">
    <property type="entry name" value="vWFA_dom_sf"/>
</dbReference>
<accession>A9ESV1</accession>
<keyword evidence="5" id="KW-1185">Reference proteome</keyword>
<reference evidence="4 5" key="1">
    <citation type="journal article" date="2007" name="Nat. Biotechnol.">
        <title>Complete genome sequence of the myxobacterium Sorangium cellulosum.</title>
        <authorList>
            <person name="Schneiker S."/>
            <person name="Perlova O."/>
            <person name="Kaiser O."/>
            <person name="Gerth K."/>
            <person name="Alici A."/>
            <person name="Altmeyer M.O."/>
            <person name="Bartels D."/>
            <person name="Bekel T."/>
            <person name="Beyer S."/>
            <person name="Bode E."/>
            <person name="Bode H.B."/>
            <person name="Bolten C.J."/>
            <person name="Choudhuri J.V."/>
            <person name="Doss S."/>
            <person name="Elnakady Y.A."/>
            <person name="Frank B."/>
            <person name="Gaigalat L."/>
            <person name="Goesmann A."/>
            <person name="Groeger C."/>
            <person name="Gross F."/>
            <person name="Jelsbak L."/>
            <person name="Jelsbak L."/>
            <person name="Kalinowski J."/>
            <person name="Kegler C."/>
            <person name="Knauber T."/>
            <person name="Konietzny S."/>
            <person name="Kopp M."/>
            <person name="Krause L."/>
            <person name="Krug D."/>
            <person name="Linke B."/>
            <person name="Mahmud T."/>
            <person name="Martinez-Arias R."/>
            <person name="McHardy A.C."/>
            <person name="Merai M."/>
            <person name="Meyer F."/>
            <person name="Mormann S."/>
            <person name="Munoz-Dorado J."/>
            <person name="Perez J."/>
            <person name="Pradella S."/>
            <person name="Rachid S."/>
            <person name="Raddatz G."/>
            <person name="Rosenau F."/>
            <person name="Rueckert C."/>
            <person name="Sasse F."/>
            <person name="Scharfe M."/>
            <person name="Schuster S.C."/>
            <person name="Suen G."/>
            <person name="Treuner-Lange A."/>
            <person name="Velicer G.J."/>
            <person name="Vorholter F.-J."/>
            <person name="Weissman K.J."/>
            <person name="Welch R.D."/>
            <person name="Wenzel S.C."/>
            <person name="Whitworth D.E."/>
            <person name="Wilhelm S."/>
            <person name="Wittmann C."/>
            <person name="Bloecker H."/>
            <person name="Puehler A."/>
            <person name="Mueller R."/>
        </authorList>
    </citation>
    <scope>NUCLEOTIDE SEQUENCE [LARGE SCALE GENOMIC DNA]</scope>
    <source>
        <strain evidence="5">So ce56</strain>
    </source>
</reference>
<evidence type="ECO:0000313" key="4">
    <source>
        <dbReference type="EMBL" id="CAN97421.1"/>
    </source>
</evidence>
<dbReference type="SUPFAM" id="SSF53300">
    <property type="entry name" value="vWA-like"/>
    <property type="match status" value="1"/>
</dbReference>
<dbReference type="SMART" id="SM00327">
    <property type="entry name" value="VWA"/>
    <property type="match status" value="1"/>
</dbReference>
<dbReference type="Gene3D" id="3.40.50.410">
    <property type="entry name" value="von Willebrand factor, type A domain"/>
    <property type="match status" value="1"/>
</dbReference>
<proteinExistence type="predicted"/>
<evidence type="ECO:0000313" key="5">
    <source>
        <dbReference type="Proteomes" id="UP000002139"/>
    </source>
</evidence>
<dbReference type="STRING" id="448385.sce7252"/>
<gene>
    <name evidence="4" type="ordered locus">sce7252</name>
</gene>
<dbReference type="RefSeq" id="WP_012239860.1">
    <property type="nucleotide sequence ID" value="NC_010162.1"/>
</dbReference>
<feature type="compositionally biased region" description="Acidic residues" evidence="1">
    <location>
        <begin position="52"/>
        <end position="62"/>
    </location>
</feature>
<dbReference type="eggNOG" id="COG2304">
    <property type="taxonomic scope" value="Bacteria"/>
</dbReference>
<dbReference type="Proteomes" id="UP000002139">
    <property type="component" value="Chromosome"/>
</dbReference>
<evidence type="ECO:0000256" key="2">
    <source>
        <dbReference type="SAM" id="SignalP"/>
    </source>
</evidence>
<dbReference type="EMBL" id="AM746676">
    <property type="protein sequence ID" value="CAN97421.1"/>
    <property type="molecule type" value="Genomic_DNA"/>
</dbReference>
<name>A9ESV1_SORC5</name>
<feature type="signal peptide" evidence="2">
    <location>
        <begin position="1"/>
        <end position="23"/>
    </location>
</feature>
<evidence type="ECO:0000256" key="1">
    <source>
        <dbReference type="SAM" id="MobiDB-lite"/>
    </source>
</evidence>
<dbReference type="BioCyc" id="SCEL448385:SCE_RS37150-MONOMER"/>
<sequence>MKTAVKQRAGACGMLLSVGAALALGGAAMTACEDEVTKQRPRSGAGQGAQEPGEEFDPDTEDPSGPPAADAGGLCGNRIHQVEIAEAPNIYFVLDASGSMLSPASSSSNATRYDRVHDAAVDLVRNLGPLINVGAAVFPLDATDEAPCRPGGEVFAVTPGAPFAGGQEGSTTTSRFRAATRAAPLGGTPTAATLAALTPKLVDLPGKTIVVLATDGGPNCNSSASCEADGCIANIEQQCPDPEENCCSPLGPSGPEGCLDRDDTVAAIERLAASGIEVYVVGIPGSEFYGDVLDQMALAGGAAQFVSPFYFKVDDLDTLGNVLSKIASIVVSCEFDLVDPPPEAGQTNVYLDDELVAYDPENGWRWKSPAVVELLGEACTKLKSGRVGQVQIVSGCPTEVAR</sequence>
<feature type="chain" id="PRO_5002737533" description="VWFA domain-containing protein" evidence="2">
    <location>
        <begin position="24"/>
        <end position="402"/>
    </location>
</feature>
<evidence type="ECO:0000259" key="3">
    <source>
        <dbReference type="PROSITE" id="PS50234"/>
    </source>
</evidence>